<organism evidence="2 3">
    <name type="scientific">Echria macrotheca</name>
    <dbReference type="NCBI Taxonomy" id="438768"/>
    <lineage>
        <taxon>Eukaryota</taxon>
        <taxon>Fungi</taxon>
        <taxon>Dikarya</taxon>
        <taxon>Ascomycota</taxon>
        <taxon>Pezizomycotina</taxon>
        <taxon>Sordariomycetes</taxon>
        <taxon>Sordariomycetidae</taxon>
        <taxon>Sordariales</taxon>
        <taxon>Schizotheciaceae</taxon>
        <taxon>Echria</taxon>
    </lineage>
</organism>
<proteinExistence type="predicted"/>
<protein>
    <submittedName>
        <fullName evidence="2">Uncharacterized protein</fullName>
    </submittedName>
</protein>
<gene>
    <name evidence="2" type="ORF">QBC47DRAFT_176083</name>
</gene>
<evidence type="ECO:0000313" key="2">
    <source>
        <dbReference type="EMBL" id="KAK1757186.1"/>
    </source>
</evidence>
<accession>A0AAJ0BFA4</accession>
<dbReference type="Proteomes" id="UP001239445">
    <property type="component" value="Unassembled WGS sequence"/>
</dbReference>
<feature type="compositionally biased region" description="Polar residues" evidence="1">
    <location>
        <begin position="33"/>
        <end position="47"/>
    </location>
</feature>
<sequence>MKVQTEASKRAAEGRRRQTQELTDATVHEQPEKTQTSSPKQNTASPSAISEFRKTQLCVGFFKPDPTDVHGYQGIYDGEALWFTDVYTFCDHLQRLESVLRPGEIQQVLGECLQGDARIWYNARPGLKAESVGNIIKNLKTKFRPTAEVASRRLAKATFTWKDSIYARDVMAWVRMVARDAMIGSPPNPKAEFFELVSCTLSEIPDGVTMLKLGQTVREFKACLEEVWRTVAKDIRYL</sequence>
<comment type="caution">
    <text evidence="2">The sequence shown here is derived from an EMBL/GenBank/DDBJ whole genome shotgun (WGS) entry which is preliminary data.</text>
</comment>
<dbReference type="EMBL" id="MU839831">
    <property type="protein sequence ID" value="KAK1757186.1"/>
    <property type="molecule type" value="Genomic_DNA"/>
</dbReference>
<keyword evidence="3" id="KW-1185">Reference proteome</keyword>
<feature type="compositionally biased region" description="Basic and acidic residues" evidence="1">
    <location>
        <begin position="7"/>
        <end position="19"/>
    </location>
</feature>
<evidence type="ECO:0000313" key="3">
    <source>
        <dbReference type="Proteomes" id="UP001239445"/>
    </source>
</evidence>
<evidence type="ECO:0000256" key="1">
    <source>
        <dbReference type="SAM" id="MobiDB-lite"/>
    </source>
</evidence>
<name>A0AAJ0BFA4_9PEZI</name>
<dbReference type="AlphaFoldDB" id="A0AAJ0BFA4"/>
<reference evidence="2" key="1">
    <citation type="submission" date="2023-06" db="EMBL/GenBank/DDBJ databases">
        <title>Genome-scale phylogeny and comparative genomics of the fungal order Sordariales.</title>
        <authorList>
            <consortium name="Lawrence Berkeley National Laboratory"/>
            <person name="Hensen N."/>
            <person name="Bonometti L."/>
            <person name="Westerberg I."/>
            <person name="Brannstrom I.O."/>
            <person name="Guillou S."/>
            <person name="Cros-Aarteil S."/>
            <person name="Calhoun S."/>
            <person name="Haridas S."/>
            <person name="Kuo A."/>
            <person name="Mondo S."/>
            <person name="Pangilinan J."/>
            <person name="Riley R."/>
            <person name="Labutti K."/>
            <person name="Andreopoulos B."/>
            <person name="Lipzen A."/>
            <person name="Chen C."/>
            <person name="Yanf M."/>
            <person name="Daum C."/>
            <person name="Ng V."/>
            <person name="Clum A."/>
            <person name="Steindorff A."/>
            <person name="Ohm R."/>
            <person name="Martin F."/>
            <person name="Silar P."/>
            <person name="Natvig D."/>
            <person name="Lalanne C."/>
            <person name="Gautier V."/>
            <person name="Ament-Velasquez S.L."/>
            <person name="Kruys A."/>
            <person name="Hutchinson M.I."/>
            <person name="Powell A.J."/>
            <person name="Barry K."/>
            <person name="Miller A.N."/>
            <person name="Grigoriev I.V."/>
            <person name="Debuchy R."/>
            <person name="Gladieux P."/>
            <person name="Thoren M.H."/>
            <person name="Johannesson H."/>
        </authorList>
    </citation>
    <scope>NUCLEOTIDE SEQUENCE</scope>
    <source>
        <strain evidence="2">PSN4</strain>
    </source>
</reference>
<feature type="region of interest" description="Disordered" evidence="1">
    <location>
        <begin position="1"/>
        <end position="47"/>
    </location>
</feature>